<dbReference type="PANTHER" id="PTHR46111:SF1">
    <property type="entry name" value="RIBOSOMAL RNA SMALL SUBUNIT METHYLTRANSFERASE I"/>
    <property type="match status" value="1"/>
</dbReference>
<proteinExistence type="inferred from homology"/>
<evidence type="ECO:0000259" key="7">
    <source>
        <dbReference type="Pfam" id="PF00590"/>
    </source>
</evidence>
<reference evidence="8 9" key="1">
    <citation type="journal article" date="2011" name="Stand. Genomic Sci.">
        <title>Complete genome sequence of the thermophilic sulfur-reducer Hippea maritima type strain (MH(2)).</title>
        <authorList>
            <person name="Huntemann M."/>
            <person name="Lu M."/>
            <person name="Nolan M."/>
            <person name="Lapidus A."/>
            <person name="Lucas S."/>
            <person name="Hammon N."/>
            <person name="Deshpande S."/>
            <person name="Cheng J.F."/>
            <person name="Tapia R."/>
            <person name="Han C."/>
            <person name="Goodwin L."/>
            <person name="Pitluck S."/>
            <person name="Liolios K."/>
            <person name="Pagani I."/>
            <person name="Ivanova N."/>
            <person name="Ovchinikova G."/>
            <person name="Pati A."/>
            <person name="Chen A."/>
            <person name="Palaniappan K."/>
            <person name="Land M."/>
            <person name="Hauser L."/>
            <person name="Jeffries C.D."/>
            <person name="Detter J.C."/>
            <person name="Brambilla E.M."/>
            <person name="Rohde M."/>
            <person name="Spring S."/>
            <person name="Goker M."/>
            <person name="Woyke T."/>
            <person name="Bristow J."/>
            <person name="Eisen J.A."/>
            <person name="Markowitz V."/>
            <person name="Hugenholtz P."/>
            <person name="Kyrpides N.C."/>
            <person name="Klenk H.P."/>
            <person name="Mavromatis K."/>
        </authorList>
    </citation>
    <scope>NUCLEOTIDE SEQUENCE [LARGE SCALE GENOMIC DNA]</scope>
    <source>
        <strain evidence="9">ATCC 700847 / DSM 10411 / MH2</strain>
    </source>
</reference>
<name>F2LVJ8_HIPMA</name>
<dbReference type="InterPro" id="IPR018063">
    <property type="entry name" value="SAM_MeTrfase_RsmI_CS"/>
</dbReference>
<keyword evidence="5 6" id="KW-0949">S-adenosyl-L-methionine</keyword>
<dbReference type="CDD" id="cd11648">
    <property type="entry name" value="RsmI"/>
    <property type="match status" value="1"/>
</dbReference>
<dbReference type="InterPro" id="IPR014777">
    <property type="entry name" value="4pyrrole_Mease_sub1"/>
</dbReference>
<dbReference type="PIRSF" id="PIRSF005917">
    <property type="entry name" value="MTase_YraL"/>
    <property type="match status" value="1"/>
</dbReference>
<evidence type="ECO:0000256" key="4">
    <source>
        <dbReference type="ARBA" id="ARBA00022679"/>
    </source>
</evidence>
<comment type="catalytic activity">
    <reaction evidence="6">
        <text>cytidine(1402) in 16S rRNA + S-adenosyl-L-methionine = 2'-O-methylcytidine(1402) in 16S rRNA + S-adenosyl-L-homocysteine + H(+)</text>
        <dbReference type="Rhea" id="RHEA:42924"/>
        <dbReference type="Rhea" id="RHEA-COMP:10285"/>
        <dbReference type="Rhea" id="RHEA-COMP:10286"/>
        <dbReference type="ChEBI" id="CHEBI:15378"/>
        <dbReference type="ChEBI" id="CHEBI:57856"/>
        <dbReference type="ChEBI" id="CHEBI:59789"/>
        <dbReference type="ChEBI" id="CHEBI:74495"/>
        <dbReference type="ChEBI" id="CHEBI:82748"/>
        <dbReference type="EC" id="2.1.1.198"/>
    </reaction>
</comment>
<feature type="domain" description="Tetrapyrrole methylase" evidence="7">
    <location>
        <begin position="4"/>
        <end position="203"/>
    </location>
</feature>
<dbReference type="STRING" id="760142.Hipma_0812"/>
<dbReference type="PROSITE" id="PS01296">
    <property type="entry name" value="RSMI"/>
    <property type="match status" value="1"/>
</dbReference>
<dbReference type="GO" id="GO:0070677">
    <property type="term" value="F:rRNA (cytosine-2'-O-)-methyltransferase activity"/>
    <property type="evidence" value="ECO:0007669"/>
    <property type="project" value="UniProtKB-UniRule"/>
</dbReference>
<dbReference type="KEGG" id="hmr:Hipma_0812"/>
<dbReference type="InterPro" id="IPR035996">
    <property type="entry name" value="4pyrrol_Methylase_sf"/>
</dbReference>
<dbReference type="eggNOG" id="COG0313">
    <property type="taxonomic scope" value="Bacteria"/>
</dbReference>
<dbReference type="Gene3D" id="3.40.1010.10">
    <property type="entry name" value="Cobalt-precorrin-4 Transmethylase, Domain 1"/>
    <property type="match status" value="1"/>
</dbReference>
<organism evidence="8 9">
    <name type="scientific">Hippea maritima (strain ATCC 700847 / DSM 10411 / MH2)</name>
    <dbReference type="NCBI Taxonomy" id="760142"/>
    <lineage>
        <taxon>Bacteria</taxon>
        <taxon>Pseudomonadati</taxon>
        <taxon>Campylobacterota</taxon>
        <taxon>Desulfurellia</taxon>
        <taxon>Desulfurellales</taxon>
        <taxon>Hippeaceae</taxon>
        <taxon>Hippea</taxon>
    </lineage>
</organism>
<accession>F2LVJ8</accession>
<evidence type="ECO:0000256" key="3">
    <source>
        <dbReference type="ARBA" id="ARBA00022603"/>
    </source>
</evidence>
<evidence type="ECO:0000256" key="5">
    <source>
        <dbReference type="ARBA" id="ARBA00022691"/>
    </source>
</evidence>
<dbReference type="InterPro" id="IPR000878">
    <property type="entry name" value="4pyrrol_Mease"/>
</dbReference>
<keyword evidence="3 6" id="KW-0489">Methyltransferase</keyword>
<dbReference type="SUPFAM" id="SSF53790">
    <property type="entry name" value="Tetrapyrrole methylase"/>
    <property type="match status" value="1"/>
</dbReference>
<keyword evidence="2 6" id="KW-0698">rRNA processing</keyword>
<comment type="function">
    <text evidence="6">Catalyzes the 2'-O-methylation of the ribose of cytidine 1402 (C1402) in 16S rRNA.</text>
</comment>
<evidence type="ECO:0000256" key="6">
    <source>
        <dbReference type="HAMAP-Rule" id="MF_01877"/>
    </source>
</evidence>
<comment type="subcellular location">
    <subcellularLocation>
        <location evidence="6">Cytoplasm</location>
    </subcellularLocation>
</comment>
<dbReference type="NCBIfam" id="TIGR00096">
    <property type="entry name" value="16S rRNA (cytidine(1402)-2'-O)-methyltransferase"/>
    <property type="match status" value="1"/>
</dbReference>
<evidence type="ECO:0000256" key="2">
    <source>
        <dbReference type="ARBA" id="ARBA00022552"/>
    </source>
</evidence>
<dbReference type="PANTHER" id="PTHR46111">
    <property type="entry name" value="RIBOSOMAL RNA SMALL SUBUNIT METHYLTRANSFERASE I"/>
    <property type="match status" value="1"/>
</dbReference>
<evidence type="ECO:0000256" key="1">
    <source>
        <dbReference type="ARBA" id="ARBA00022490"/>
    </source>
</evidence>
<dbReference type="InterPro" id="IPR014776">
    <property type="entry name" value="4pyrrole_Mease_sub2"/>
</dbReference>
<dbReference type="InParanoid" id="F2LVJ8"/>
<keyword evidence="9" id="KW-1185">Reference proteome</keyword>
<dbReference type="GO" id="GO:0005737">
    <property type="term" value="C:cytoplasm"/>
    <property type="evidence" value="ECO:0007669"/>
    <property type="project" value="UniProtKB-SubCell"/>
</dbReference>
<dbReference type="EMBL" id="CP002606">
    <property type="protein sequence ID" value="AEA33782.1"/>
    <property type="molecule type" value="Genomic_DNA"/>
</dbReference>
<dbReference type="EC" id="2.1.1.198" evidence="6"/>
<dbReference type="HAMAP" id="MF_01877">
    <property type="entry name" value="16SrRNA_methyltr_I"/>
    <property type="match status" value="1"/>
</dbReference>
<dbReference type="Pfam" id="PF00590">
    <property type="entry name" value="TP_methylase"/>
    <property type="match status" value="1"/>
</dbReference>
<dbReference type="Proteomes" id="UP000008139">
    <property type="component" value="Chromosome"/>
</dbReference>
<reference evidence="9" key="2">
    <citation type="submission" date="2011-03" db="EMBL/GenBank/DDBJ databases">
        <title>The complete genome of Hippea maritima DSM 10411.</title>
        <authorList>
            <consortium name="US DOE Joint Genome Institute (JGI-PGF)"/>
            <person name="Lucas S."/>
            <person name="Copeland A."/>
            <person name="Lapidus A."/>
            <person name="Bruce D."/>
            <person name="Goodwin L."/>
            <person name="Pitluck S."/>
            <person name="Peters L."/>
            <person name="Kyrpides N."/>
            <person name="Mavromatis K."/>
            <person name="Pagani I."/>
            <person name="Ivanova N."/>
            <person name="Mikhailova N."/>
            <person name="Lu M."/>
            <person name="Detter J.C."/>
            <person name="Tapia R."/>
            <person name="Han C."/>
            <person name="Land M."/>
            <person name="Hauser L."/>
            <person name="Markowitz V."/>
            <person name="Cheng J.-F."/>
            <person name="Hugenholtz P."/>
            <person name="Woyke T."/>
            <person name="Wu D."/>
            <person name="Spring S."/>
            <person name="Schroeder M."/>
            <person name="Brambilla E."/>
            <person name="Klenk H.-P."/>
            <person name="Eisen J.A."/>
        </authorList>
    </citation>
    <scope>NUCLEOTIDE SEQUENCE [LARGE SCALE GENOMIC DNA]</scope>
    <source>
        <strain evidence="9">ATCC 700847 / DSM 10411 / MH2</strain>
    </source>
</reference>
<dbReference type="RefSeq" id="WP_013681823.1">
    <property type="nucleotide sequence ID" value="NC_015318.1"/>
</dbReference>
<dbReference type="FunCoup" id="F2LVJ8">
    <property type="interactions" value="287"/>
</dbReference>
<evidence type="ECO:0000313" key="8">
    <source>
        <dbReference type="EMBL" id="AEA33782.1"/>
    </source>
</evidence>
<dbReference type="OrthoDB" id="9809084at2"/>
<gene>
    <name evidence="6" type="primary">rsmI</name>
    <name evidence="8" type="ordered locus">Hipma_0812</name>
</gene>
<comment type="similarity">
    <text evidence="6">Belongs to the methyltransferase superfamily. RsmI family.</text>
</comment>
<sequence length="225" mass="24735">MSGTLFVVATPIGNLSDITFRAVETLKRSAYVLAESPHHSKRLFEAYSIDTPMIKYNDDYKVDAIIEKAIDDVMGGLDISLISDAGTPTISDPGYRIVKRFRDEGLRVESIPGASALIAALSASGLPTDRFVFLGFLPKTSGRRVNVLKSADIDATIIFYESPNRIIKSLLSVKEALGNRDVVVARELTKVYEEFITGSVDEVIEKLKSRPSIKGEFVVLVKKHV</sequence>
<dbReference type="Gene3D" id="3.30.950.10">
    <property type="entry name" value="Methyltransferase, Cobalt-precorrin-4 Transmethylase, Domain 2"/>
    <property type="match status" value="1"/>
</dbReference>
<dbReference type="HOGENOM" id="CLU_044779_4_0_7"/>
<protein>
    <recommendedName>
        <fullName evidence="6">Ribosomal RNA small subunit methyltransferase I</fullName>
        <ecNumber evidence="6">2.1.1.198</ecNumber>
    </recommendedName>
    <alternativeName>
        <fullName evidence="6">16S rRNA 2'-O-ribose C1402 methyltransferase</fullName>
    </alternativeName>
    <alternativeName>
        <fullName evidence="6">rRNA (cytidine-2'-O-)-methyltransferase RsmI</fullName>
    </alternativeName>
</protein>
<keyword evidence="4 6" id="KW-0808">Transferase</keyword>
<evidence type="ECO:0000313" key="9">
    <source>
        <dbReference type="Proteomes" id="UP000008139"/>
    </source>
</evidence>
<keyword evidence="1 6" id="KW-0963">Cytoplasm</keyword>
<dbReference type="FunFam" id="3.30.950.10:FF:000002">
    <property type="entry name" value="Ribosomal RNA small subunit methyltransferase I"/>
    <property type="match status" value="1"/>
</dbReference>
<dbReference type="InterPro" id="IPR008189">
    <property type="entry name" value="rRNA_ssu_MeTfrase_I"/>
</dbReference>
<dbReference type="AlphaFoldDB" id="F2LVJ8"/>